<evidence type="ECO:0000313" key="2">
    <source>
        <dbReference type="EMBL" id="KAI5080158.1"/>
    </source>
</evidence>
<feature type="region of interest" description="Disordered" evidence="1">
    <location>
        <begin position="1"/>
        <end position="41"/>
    </location>
</feature>
<dbReference type="Proteomes" id="UP000886520">
    <property type="component" value="Chromosome 5"/>
</dbReference>
<sequence length="212" mass="23973">MPSSKLPLCRSTSSASLSPSKPLTIANSYSPRRPSDRSFRRDQPNMYELDLDYFISLPTGRDGYLPVNDLVFSGGLAILCKLFKEGQEITVRIVCCDGAGREIVSMKKPEFARPSEQKTIETLQLLILMYSSFLSGAHTQTLSSSPQSAVMSTSKFLSLTHSHTHTHTYISKIHFYIFFKCLFNQTLVHNSSDKQNLFDKKCLHDIYIYAKQ</sequence>
<dbReference type="AlphaFoldDB" id="A0A9D4V5R8"/>
<keyword evidence="3" id="KW-1185">Reference proteome</keyword>
<name>A0A9D4V5R8_ADICA</name>
<dbReference type="InterPro" id="IPR012340">
    <property type="entry name" value="NA-bd_OB-fold"/>
</dbReference>
<reference evidence="2 3" key="1">
    <citation type="submission" date="2021-01" db="EMBL/GenBank/DDBJ databases">
        <title>Adiantum capillus-veneris genome.</title>
        <authorList>
            <person name="Fang Y."/>
            <person name="Liao Q."/>
        </authorList>
    </citation>
    <scope>NUCLEOTIDE SEQUENCE [LARGE SCALE GENOMIC DNA]</scope>
    <source>
        <strain evidence="2">H3</strain>
        <tissue evidence="2">Leaf</tissue>
    </source>
</reference>
<protein>
    <submittedName>
        <fullName evidence="2">Uncharacterized protein</fullName>
    </submittedName>
</protein>
<dbReference type="SUPFAM" id="SSF50249">
    <property type="entry name" value="Nucleic acid-binding proteins"/>
    <property type="match status" value="1"/>
</dbReference>
<organism evidence="2 3">
    <name type="scientific">Adiantum capillus-veneris</name>
    <name type="common">Maidenhair fern</name>
    <dbReference type="NCBI Taxonomy" id="13818"/>
    <lineage>
        <taxon>Eukaryota</taxon>
        <taxon>Viridiplantae</taxon>
        <taxon>Streptophyta</taxon>
        <taxon>Embryophyta</taxon>
        <taxon>Tracheophyta</taxon>
        <taxon>Polypodiopsida</taxon>
        <taxon>Polypodiidae</taxon>
        <taxon>Polypodiales</taxon>
        <taxon>Pteridineae</taxon>
        <taxon>Pteridaceae</taxon>
        <taxon>Vittarioideae</taxon>
        <taxon>Adiantum</taxon>
    </lineage>
</organism>
<evidence type="ECO:0000313" key="3">
    <source>
        <dbReference type="Proteomes" id="UP000886520"/>
    </source>
</evidence>
<dbReference type="EMBL" id="JABFUD020000005">
    <property type="protein sequence ID" value="KAI5080158.1"/>
    <property type="molecule type" value="Genomic_DNA"/>
</dbReference>
<proteinExistence type="predicted"/>
<evidence type="ECO:0000256" key="1">
    <source>
        <dbReference type="SAM" id="MobiDB-lite"/>
    </source>
</evidence>
<accession>A0A9D4V5R8</accession>
<comment type="caution">
    <text evidence="2">The sequence shown here is derived from an EMBL/GenBank/DDBJ whole genome shotgun (WGS) entry which is preliminary data.</text>
</comment>
<gene>
    <name evidence="2" type="ORF">GOP47_0005637</name>
</gene>
<dbReference type="CDD" id="cd00164">
    <property type="entry name" value="S1_like"/>
    <property type="match status" value="1"/>
</dbReference>
<feature type="compositionally biased region" description="Low complexity" evidence="1">
    <location>
        <begin position="11"/>
        <end position="32"/>
    </location>
</feature>